<proteinExistence type="predicted"/>
<reference evidence="1" key="1">
    <citation type="submission" date="2014-11" db="EMBL/GenBank/DDBJ databases">
        <authorList>
            <person name="Amaro Gonzalez C."/>
        </authorList>
    </citation>
    <scope>NUCLEOTIDE SEQUENCE</scope>
</reference>
<protein>
    <submittedName>
        <fullName evidence="1">Uncharacterized protein</fullName>
    </submittedName>
</protein>
<name>A0A0E9UTS8_ANGAN</name>
<dbReference type="EMBL" id="GBXM01040224">
    <property type="protein sequence ID" value="JAH68353.1"/>
    <property type="molecule type" value="Transcribed_RNA"/>
</dbReference>
<sequence>MCTQKNVKTFFPSSKIILILPQT</sequence>
<organism evidence="1">
    <name type="scientific">Anguilla anguilla</name>
    <name type="common">European freshwater eel</name>
    <name type="synonym">Muraena anguilla</name>
    <dbReference type="NCBI Taxonomy" id="7936"/>
    <lineage>
        <taxon>Eukaryota</taxon>
        <taxon>Metazoa</taxon>
        <taxon>Chordata</taxon>
        <taxon>Craniata</taxon>
        <taxon>Vertebrata</taxon>
        <taxon>Euteleostomi</taxon>
        <taxon>Actinopterygii</taxon>
        <taxon>Neopterygii</taxon>
        <taxon>Teleostei</taxon>
        <taxon>Anguilliformes</taxon>
        <taxon>Anguillidae</taxon>
        <taxon>Anguilla</taxon>
    </lineage>
</organism>
<dbReference type="AlphaFoldDB" id="A0A0E9UTS8"/>
<evidence type="ECO:0000313" key="1">
    <source>
        <dbReference type="EMBL" id="JAH68353.1"/>
    </source>
</evidence>
<accession>A0A0E9UTS8</accession>
<reference evidence="1" key="2">
    <citation type="journal article" date="2015" name="Fish Shellfish Immunol.">
        <title>Early steps in the European eel (Anguilla anguilla)-Vibrio vulnificus interaction in the gills: Role of the RtxA13 toxin.</title>
        <authorList>
            <person name="Callol A."/>
            <person name="Pajuelo D."/>
            <person name="Ebbesson L."/>
            <person name="Teles M."/>
            <person name="MacKenzie S."/>
            <person name="Amaro C."/>
        </authorList>
    </citation>
    <scope>NUCLEOTIDE SEQUENCE</scope>
</reference>